<keyword evidence="13" id="KW-1185">Reference proteome</keyword>
<dbReference type="GO" id="GO:0017183">
    <property type="term" value="P:protein histidyl modification to diphthamide"/>
    <property type="evidence" value="ECO:0007669"/>
    <property type="project" value="UniProtKB-UniPathway"/>
</dbReference>
<dbReference type="Proteomes" id="UP000193922">
    <property type="component" value="Unassembled WGS sequence"/>
</dbReference>
<comment type="subunit">
    <text evidence="8">Component of the 2-(3-amino-3-carboxypropyl)histidine synthase complex composed of DPH1, DPH2, DPH3 and a NADH-dependent reductase, predominantly CBR1.</text>
</comment>
<comment type="similarity">
    <text evidence="3 10">Belongs to the DPH1/DPH2 family. DPH2 subfamily.</text>
</comment>
<dbReference type="GO" id="GO:0090560">
    <property type="term" value="F:2-(3-amino-3-carboxypropyl)histidine synthase activity"/>
    <property type="evidence" value="ECO:0007669"/>
    <property type="project" value="InterPro"/>
</dbReference>
<dbReference type="InterPro" id="IPR016435">
    <property type="entry name" value="DPH1/DPH2"/>
</dbReference>
<evidence type="ECO:0000256" key="6">
    <source>
        <dbReference type="ARBA" id="ARBA00023004"/>
    </source>
</evidence>
<organism evidence="12 13">
    <name type="scientific">Linderina pennispora</name>
    <dbReference type="NCBI Taxonomy" id="61395"/>
    <lineage>
        <taxon>Eukaryota</taxon>
        <taxon>Fungi</taxon>
        <taxon>Fungi incertae sedis</taxon>
        <taxon>Zoopagomycota</taxon>
        <taxon>Kickxellomycotina</taxon>
        <taxon>Kickxellomycetes</taxon>
        <taxon>Kickxellales</taxon>
        <taxon>Kickxellaceae</taxon>
        <taxon>Linderina</taxon>
    </lineage>
</organism>
<comment type="cofactor">
    <cofactor evidence="1">
        <name>[4Fe-4S] cluster</name>
        <dbReference type="ChEBI" id="CHEBI:49883"/>
    </cofactor>
</comment>
<dbReference type="InterPro" id="IPR010014">
    <property type="entry name" value="DHP2"/>
</dbReference>
<evidence type="ECO:0000256" key="3">
    <source>
        <dbReference type="ARBA" id="ARBA00006179"/>
    </source>
</evidence>
<dbReference type="GeneID" id="63800909"/>
<dbReference type="RefSeq" id="XP_040746336.1">
    <property type="nucleotide sequence ID" value="XM_040884261.1"/>
</dbReference>
<dbReference type="SFLD" id="SFLDF00408">
    <property type="entry name" value="Diphthamide_biosynthesis_famil"/>
    <property type="match status" value="1"/>
</dbReference>
<reference evidence="12 13" key="1">
    <citation type="submission" date="2016-07" db="EMBL/GenBank/DDBJ databases">
        <title>Pervasive Adenine N6-methylation of Active Genes in Fungi.</title>
        <authorList>
            <consortium name="DOE Joint Genome Institute"/>
            <person name="Mondo S.J."/>
            <person name="Dannebaum R.O."/>
            <person name="Kuo R.C."/>
            <person name="Labutti K."/>
            <person name="Haridas S."/>
            <person name="Kuo A."/>
            <person name="Salamov A."/>
            <person name="Ahrendt S.R."/>
            <person name="Lipzen A."/>
            <person name="Sullivan W."/>
            <person name="Andreopoulos W.B."/>
            <person name="Clum A."/>
            <person name="Lindquist E."/>
            <person name="Daum C."/>
            <person name="Ramamoorthy G.K."/>
            <person name="Gryganskyi A."/>
            <person name="Culley D."/>
            <person name="Magnuson J.K."/>
            <person name="James T.Y."/>
            <person name="O'Malley M.A."/>
            <person name="Stajich J.E."/>
            <person name="Spatafora J.W."/>
            <person name="Visel A."/>
            <person name="Grigoriev I.V."/>
        </authorList>
    </citation>
    <scope>NUCLEOTIDE SEQUENCE [LARGE SCALE GENOMIC DNA]</scope>
    <source>
        <strain evidence="12 13">ATCC 12442</strain>
    </source>
</reference>
<comment type="subcellular location">
    <subcellularLocation>
        <location evidence="10">Cytoplasm</location>
    </subcellularLocation>
</comment>
<dbReference type="EMBL" id="MCFD01000002">
    <property type="protein sequence ID" value="ORX72996.1"/>
    <property type="molecule type" value="Genomic_DNA"/>
</dbReference>
<dbReference type="AlphaFoldDB" id="A0A1Y1WIF5"/>
<keyword evidence="7 10" id="KW-0411">Iron-sulfur</keyword>
<dbReference type="GO" id="GO:0005737">
    <property type="term" value="C:cytoplasm"/>
    <property type="evidence" value="ECO:0007669"/>
    <property type="project" value="UniProtKB-SubCell"/>
</dbReference>
<comment type="function">
    <text evidence="10">Required for the first step of diphthamide biosynthesis, a post-translational modification of histidine which occurs in elongation factor 2. DPH1 and DPH2 transfer a 3-amino-3-carboxypropyl (ACP) group from S-adenosyl-L-methionine (SAM) to a histidine residue, the reaction is assisted by a reduction system comprising DPH3 and a NADH-dependent reductase. Facilitates the reduction of the catalytic iron-sulfur cluster found in the DPH1 subunit.</text>
</comment>
<dbReference type="GO" id="GO:0046872">
    <property type="term" value="F:metal ion binding"/>
    <property type="evidence" value="ECO:0007669"/>
    <property type="project" value="UniProtKB-KW"/>
</dbReference>
<evidence type="ECO:0000313" key="13">
    <source>
        <dbReference type="Proteomes" id="UP000193922"/>
    </source>
</evidence>
<feature type="non-terminal residue" evidence="12">
    <location>
        <position position="1"/>
    </location>
</feature>
<dbReference type="InterPro" id="IPR042263">
    <property type="entry name" value="DPH1/DPH2_1"/>
</dbReference>
<proteinExistence type="inferred from homology"/>
<dbReference type="InterPro" id="IPR042265">
    <property type="entry name" value="DPH1/DPH2_3"/>
</dbReference>
<evidence type="ECO:0000256" key="8">
    <source>
        <dbReference type="ARBA" id="ARBA00034128"/>
    </source>
</evidence>
<keyword evidence="5 10" id="KW-0479">Metal-binding</keyword>
<keyword evidence="10" id="KW-0963">Cytoplasm</keyword>
<evidence type="ECO:0000256" key="10">
    <source>
        <dbReference type="RuleBase" id="RU364133"/>
    </source>
</evidence>
<dbReference type="NCBIfam" id="TIGR00322">
    <property type="entry name" value="diphth2_R"/>
    <property type="match status" value="1"/>
</dbReference>
<dbReference type="SFLD" id="SFLDS00032">
    <property type="entry name" value="Radical_SAM_3-amino-3-carboxyp"/>
    <property type="match status" value="1"/>
</dbReference>
<dbReference type="STRING" id="61395.A0A1Y1WIF5"/>
<evidence type="ECO:0000313" key="12">
    <source>
        <dbReference type="EMBL" id="ORX72996.1"/>
    </source>
</evidence>
<dbReference type="UniPathway" id="UPA00559"/>
<keyword evidence="6 10" id="KW-0408">Iron</keyword>
<evidence type="ECO:0000256" key="9">
    <source>
        <dbReference type="ARBA" id="ARBA00054092"/>
    </source>
</evidence>
<dbReference type="OrthoDB" id="449241at2759"/>
<dbReference type="Gene3D" id="3.40.50.11860">
    <property type="entry name" value="Diphthamide synthesis DPH1/DPH2 domain 3"/>
    <property type="match status" value="1"/>
</dbReference>
<dbReference type="Gene3D" id="3.40.50.11840">
    <property type="entry name" value="Diphthamide synthesis DPH1/DPH2 domain 1"/>
    <property type="match status" value="1"/>
</dbReference>
<dbReference type="Pfam" id="PF01866">
    <property type="entry name" value="Diphthamide_syn"/>
    <property type="match status" value="1"/>
</dbReference>
<evidence type="ECO:0000256" key="5">
    <source>
        <dbReference type="ARBA" id="ARBA00022723"/>
    </source>
</evidence>
<feature type="non-terminal residue" evidence="12">
    <location>
        <position position="471"/>
    </location>
</feature>
<accession>A0A1Y1WIF5</accession>
<comment type="function">
    <text evidence="9">Required for the first step of diphthamide biosynthesis, a post-translational modification of histidine which occurs in elongation factor 2. DPH1 and DPH2 transfer a 3-amino-3-carboxypropyl (ACP) group from S-adenosyl-L-methionine (SAM) to a histidine residue, the reaction is assisted by a reduction system comprising DPH3 and a NADH-dependent reductase, predominantly CBR1. Facilitates the reduction of the catalytic iron-sulfur cluster found in the DPH1 subunit.</text>
</comment>
<dbReference type="SFLD" id="SFLDG01121">
    <property type="entry name" value="Diphthamide_biosynthesis"/>
    <property type="match status" value="1"/>
</dbReference>
<evidence type="ECO:0000256" key="11">
    <source>
        <dbReference type="SAM" id="MobiDB-lite"/>
    </source>
</evidence>
<name>A0A1Y1WIF5_9FUNG</name>
<gene>
    <name evidence="12" type="ORF">DL89DRAFT_214165</name>
</gene>
<dbReference type="PANTHER" id="PTHR10762">
    <property type="entry name" value="DIPHTHAMIDE BIOSYNTHESIS PROTEIN"/>
    <property type="match status" value="1"/>
</dbReference>
<comment type="caution">
    <text evidence="12">The sequence shown here is derived from an EMBL/GenBank/DDBJ whole genome shotgun (WGS) entry which is preliminary data.</text>
</comment>
<comment type="pathway">
    <text evidence="2 10">Protein modification; peptidyl-diphthamide biosynthesis.</text>
</comment>
<evidence type="ECO:0000256" key="2">
    <source>
        <dbReference type="ARBA" id="ARBA00005156"/>
    </source>
</evidence>
<dbReference type="NCBIfam" id="TIGR00272">
    <property type="entry name" value="DPH2"/>
    <property type="match status" value="1"/>
</dbReference>
<dbReference type="GO" id="GO:0051536">
    <property type="term" value="F:iron-sulfur cluster binding"/>
    <property type="evidence" value="ECO:0007669"/>
    <property type="project" value="UniProtKB-KW"/>
</dbReference>
<protein>
    <recommendedName>
        <fullName evidence="4 10">2-(3-amino-3-carboxypropyl)histidine synthase subunit 2</fullName>
    </recommendedName>
</protein>
<evidence type="ECO:0000256" key="4">
    <source>
        <dbReference type="ARBA" id="ARBA00021914"/>
    </source>
</evidence>
<evidence type="ECO:0000256" key="7">
    <source>
        <dbReference type="ARBA" id="ARBA00023014"/>
    </source>
</evidence>
<evidence type="ECO:0000256" key="1">
    <source>
        <dbReference type="ARBA" id="ARBA00001966"/>
    </source>
</evidence>
<sequence>GSTVIQREAVISEKHAETIDEVERIYEVERTASVIASNSYTKVALQFPDELLADSTAVAHALTARTGAKMFILADTSYGSCCVDEVASEHYSAELIVHYGRTCLSLTTRVPVFYVFGKEPVDIDHLVAEAEKQLDGRRVLLMYDVPYAYIASEITQHLEAAKRFESVTCSTISVADRPYPGRSFELEPGTAIGDYTILYIGGESPTLTNIMLTQRCQAVFSYDPRATAMREETFKVNKHLNRRYFMVQKAKDADVIGIVVGTLAATRYLSVVESLKAMIRRAHKKFYVFVVGKLNVPKLANFAEIEVFVLVACPEHSLVDSKEFYRPIVTPYELQLALSHTREWTGDYVTEFHEFLALAEEEAKSEDGGESAGEGDSEPHFSLITGTLRQSKRYDSPRDTAALESAGSADVALRNQNTQVAQFLGSAGAEHLLARSFRGLGHDDNEDFSVNKDDPEPMLAVEGRSGIARGY</sequence>
<dbReference type="PANTHER" id="PTHR10762:SF2">
    <property type="entry name" value="2-(3-AMINO-3-CARBOXYPROPYL)HISTIDINE SYNTHASE SUBUNIT 2"/>
    <property type="match status" value="1"/>
</dbReference>
<feature type="region of interest" description="Disordered" evidence="11">
    <location>
        <begin position="446"/>
        <end position="471"/>
    </location>
</feature>
<dbReference type="FunFam" id="3.40.50.11840:FF:000002">
    <property type="entry name" value="2-(3-amino-3-carboxypropyl)histidine synthase subunit 2"/>
    <property type="match status" value="1"/>
</dbReference>
<dbReference type="FunFam" id="3.40.50.11860:FF:000001">
    <property type="entry name" value="2-(3-amino-3-carboxypropyl)histidine synthase subunit 2"/>
    <property type="match status" value="1"/>
</dbReference>